<proteinExistence type="predicted"/>
<dbReference type="AlphaFoldDB" id="F4SC14"/>
<organism evidence="2">
    <name type="scientific">Melampsora larici-populina (strain 98AG31 / pathotype 3-4-7)</name>
    <name type="common">Poplar leaf rust fungus</name>
    <dbReference type="NCBI Taxonomy" id="747676"/>
    <lineage>
        <taxon>Eukaryota</taxon>
        <taxon>Fungi</taxon>
        <taxon>Dikarya</taxon>
        <taxon>Basidiomycota</taxon>
        <taxon>Pucciniomycotina</taxon>
        <taxon>Pucciniomycetes</taxon>
        <taxon>Pucciniales</taxon>
        <taxon>Melampsoraceae</taxon>
        <taxon>Melampsora</taxon>
    </lineage>
</organism>
<sequence length="308" mass="34643">QRTSIYLVILERPTSVTAMAAIYKNLPHVQVRAFHLSAEILNSRRMLSLMGCDDTGKMPLYLQRALTILRGMGVTDFDYDDFKNRMQAKDLNSDQRNHFQMRIEMLDSYLTSTENSVQAYFQAGCLVIVDLRDPFMNSSMVSALFEIIVDLFTEAKIPSGKVLLLDEAHKYLGETNSCSKFTTSIVSLIRQQRHFGIRTLIATQEPTVIPHAILGLASSLIIHRFSSPAWAQHLSRHICTDDEQGETGWRHRITELRLGEAMVVAPSGLGVRESDQAVVPFSTGFIITRTRQRLTLDGGFSVTACDTR</sequence>
<name>F4SC14_MELLP</name>
<dbReference type="InParanoid" id="F4SC14"/>
<dbReference type="OrthoDB" id="2506620at2759"/>
<reference evidence="2" key="1">
    <citation type="journal article" date="2011" name="Proc. Natl. Acad. Sci. U.S.A.">
        <title>Obligate biotrophy features unraveled by the genomic analysis of rust fungi.</title>
        <authorList>
            <person name="Duplessis S."/>
            <person name="Cuomo C.A."/>
            <person name="Lin Y.-C."/>
            <person name="Aerts A."/>
            <person name="Tisserant E."/>
            <person name="Veneault-Fourrey C."/>
            <person name="Joly D.L."/>
            <person name="Hacquard S."/>
            <person name="Amselem J."/>
            <person name="Cantarel B.L."/>
            <person name="Chiu R."/>
            <person name="Coutinho P.M."/>
            <person name="Feau N."/>
            <person name="Field M."/>
            <person name="Frey P."/>
            <person name="Gelhaye E."/>
            <person name="Goldberg J."/>
            <person name="Grabherr M.G."/>
            <person name="Kodira C.D."/>
            <person name="Kohler A."/>
            <person name="Kuees U."/>
            <person name="Lindquist E.A."/>
            <person name="Lucas S.M."/>
            <person name="Mago R."/>
            <person name="Mauceli E."/>
            <person name="Morin E."/>
            <person name="Murat C."/>
            <person name="Pangilinan J.L."/>
            <person name="Park R."/>
            <person name="Pearson M."/>
            <person name="Quesneville H."/>
            <person name="Rouhier N."/>
            <person name="Sakthikumar S."/>
            <person name="Salamov A.A."/>
            <person name="Schmutz J."/>
            <person name="Selles B."/>
            <person name="Shapiro H."/>
            <person name="Tanguay P."/>
            <person name="Tuskan G.A."/>
            <person name="Henrissat B."/>
            <person name="Van de Peer Y."/>
            <person name="Rouze P."/>
            <person name="Ellis J.G."/>
            <person name="Dodds P.N."/>
            <person name="Schein J.E."/>
            <person name="Zhong S."/>
            <person name="Hamelin R.C."/>
            <person name="Grigoriev I.V."/>
            <person name="Szabo L.J."/>
            <person name="Martin F."/>
        </authorList>
    </citation>
    <scope>NUCLEOTIDE SEQUENCE [LARGE SCALE GENOMIC DNA]</scope>
    <source>
        <strain evidence="2">98AG31 / pathotype 3-4-7</strain>
    </source>
</reference>
<feature type="non-terminal residue" evidence="1">
    <location>
        <position position="1"/>
    </location>
</feature>
<dbReference type="RefSeq" id="XP_007418910.1">
    <property type="nucleotide sequence ID" value="XM_007418848.1"/>
</dbReference>
<keyword evidence="2" id="KW-1185">Reference proteome</keyword>
<evidence type="ECO:0000313" key="1">
    <source>
        <dbReference type="EMBL" id="EGF97816.1"/>
    </source>
</evidence>
<dbReference type="Proteomes" id="UP000001072">
    <property type="component" value="Unassembled WGS sequence"/>
</dbReference>
<gene>
    <name evidence="1" type="ORF">MELLADRAFT_41146</name>
</gene>
<evidence type="ECO:0008006" key="3">
    <source>
        <dbReference type="Google" id="ProtNLM"/>
    </source>
</evidence>
<dbReference type="EMBL" id="GL883198">
    <property type="protein sequence ID" value="EGF97816.1"/>
    <property type="molecule type" value="Genomic_DNA"/>
</dbReference>
<protein>
    <recommendedName>
        <fullName evidence="3">Zona occludens toxin N-terminal domain-containing protein</fullName>
    </recommendedName>
</protein>
<dbReference type="GeneID" id="18927949"/>
<dbReference type="SUPFAM" id="SSF52540">
    <property type="entry name" value="P-loop containing nucleoside triphosphate hydrolases"/>
    <property type="match status" value="1"/>
</dbReference>
<evidence type="ECO:0000313" key="2">
    <source>
        <dbReference type="Proteomes" id="UP000001072"/>
    </source>
</evidence>
<dbReference type="Gene3D" id="3.40.50.300">
    <property type="entry name" value="P-loop containing nucleotide triphosphate hydrolases"/>
    <property type="match status" value="1"/>
</dbReference>
<dbReference type="HOGENOM" id="CLU_015256_5_0_1"/>
<dbReference type="VEuPathDB" id="FungiDB:MELLADRAFT_41146"/>
<accession>F4SC14</accession>
<dbReference type="InterPro" id="IPR027417">
    <property type="entry name" value="P-loop_NTPase"/>
</dbReference>
<dbReference type="eggNOG" id="ENOG502QQSW">
    <property type="taxonomic scope" value="Eukaryota"/>
</dbReference>
<dbReference type="KEGG" id="mlr:MELLADRAFT_41146"/>